<dbReference type="PROSITE" id="PS00662">
    <property type="entry name" value="T2SP_E"/>
    <property type="match status" value="1"/>
</dbReference>
<dbReference type="EMBL" id="BAABXL010000001">
    <property type="protein sequence ID" value="GAA6270046.1"/>
    <property type="molecule type" value="Genomic_DNA"/>
</dbReference>
<dbReference type="SMART" id="SM00382">
    <property type="entry name" value="AAA"/>
    <property type="match status" value="1"/>
</dbReference>
<keyword evidence="4" id="KW-1185">Reference proteome</keyword>
<dbReference type="InterPro" id="IPR050921">
    <property type="entry name" value="T4SS_GSP_E_ATPase"/>
</dbReference>
<comment type="caution">
    <text evidence="3">The sequence shown here is derived from an EMBL/GenBank/DDBJ whole genome shotgun (WGS) entry which is preliminary data.</text>
</comment>
<gene>
    <name evidence="3" type="ORF">F130042H8_31060</name>
</gene>
<feature type="domain" description="Bacterial type II secretion system protein E" evidence="2">
    <location>
        <begin position="196"/>
        <end position="210"/>
    </location>
</feature>
<evidence type="ECO:0000313" key="3">
    <source>
        <dbReference type="EMBL" id="GAA6270046.1"/>
    </source>
</evidence>
<dbReference type="Proteomes" id="UP001600894">
    <property type="component" value="Unassembled WGS sequence"/>
</dbReference>
<protein>
    <recommendedName>
        <fullName evidence="2">Bacterial type II secretion system protein E domain-containing protein</fullName>
    </recommendedName>
</protein>
<dbReference type="Gene3D" id="3.40.50.300">
    <property type="entry name" value="P-loop containing nucleotide triphosphate hydrolases"/>
    <property type="match status" value="1"/>
</dbReference>
<name>A0ABQ0B1B5_9FIRM</name>
<accession>A0ABQ0B1B5</accession>
<reference evidence="3 4" key="1">
    <citation type="submission" date="2024-04" db="EMBL/GenBank/DDBJ databases">
        <title>Defined microbial consortia suppress multidrug-resistant proinflammatory Enterobacteriaceae via ecological control.</title>
        <authorList>
            <person name="Furuichi M."/>
            <person name="Kawaguchi T."/>
            <person name="Pust M."/>
            <person name="Yasuma K."/>
            <person name="Plichta D."/>
            <person name="Hasegawa N."/>
            <person name="Ohya T."/>
            <person name="Bhattarai S."/>
            <person name="Sasajima S."/>
            <person name="Aoto Y."/>
            <person name="Tuganbaev T."/>
            <person name="Yaginuma M."/>
            <person name="Ueda M."/>
            <person name="Okahashi N."/>
            <person name="Amafuji K."/>
            <person name="Kiridooshi Y."/>
            <person name="Sugita K."/>
            <person name="Strazar M."/>
            <person name="Skelly A."/>
            <person name="Suda W."/>
            <person name="Hattori M."/>
            <person name="Nakamoto N."/>
            <person name="Caballero S."/>
            <person name="Norman J."/>
            <person name="Olle B."/>
            <person name="Tanoue T."/>
            <person name="Arita M."/>
            <person name="Bucci V."/>
            <person name="Atarashi K."/>
            <person name="Xavier R."/>
            <person name="Honda K."/>
        </authorList>
    </citation>
    <scope>NUCLEOTIDE SEQUENCE [LARGE SCALE GENOMIC DNA]</scope>
    <source>
        <strain evidence="4">f13</strain>
    </source>
</reference>
<dbReference type="InterPro" id="IPR027417">
    <property type="entry name" value="P-loop_NTPase"/>
</dbReference>
<evidence type="ECO:0000256" key="1">
    <source>
        <dbReference type="ARBA" id="ARBA00006611"/>
    </source>
</evidence>
<dbReference type="PANTHER" id="PTHR30486">
    <property type="entry name" value="TWITCHING MOTILITY PROTEIN PILT"/>
    <property type="match status" value="1"/>
</dbReference>
<proteinExistence type="inferred from homology"/>
<dbReference type="InterPro" id="IPR001482">
    <property type="entry name" value="T2SS/T4SS_dom"/>
</dbReference>
<dbReference type="Gene3D" id="3.30.450.90">
    <property type="match status" value="1"/>
</dbReference>
<dbReference type="InterPro" id="IPR003593">
    <property type="entry name" value="AAA+_ATPase"/>
</dbReference>
<sequence>MKVMELLTAAVEQEAADIFLVPGRPFSYKIGGRILCNGADRIMPDEMDDMIRQIYELAGGRSMDRVLNEGDDDFSFAVPGVSRFRANIFRQRGSLAGVIRVVRFELPDAGALHLPREIVDISRMTKGMVLVTGPAGSGKSTTLACIIDAINEAREAHVITLEDPIEYLHRHKKSVVTQREIATDTGSYVTGLRASLRQAPDVILLGEMRDYETISIAMTAAETGHLILSTLHTIGAANTIDRVIDAFPPA</sequence>
<dbReference type="Pfam" id="PF00437">
    <property type="entry name" value="T2SSE"/>
    <property type="match status" value="1"/>
</dbReference>
<evidence type="ECO:0000259" key="2">
    <source>
        <dbReference type="PROSITE" id="PS00662"/>
    </source>
</evidence>
<comment type="similarity">
    <text evidence="1">Belongs to the GSP E family.</text>
</comment>
<organism evidence="3 4">
    <name type="scientific">Enterocloster alcoholdehydrogenati</name>
    <dbReference type="NCBI Taxonomy" id="2547410"/>
    <lineage>
        <taxon>Bacteria</taxon>
        <taxon>Bacillati</taxon>
        <taxon>Bacillota</taxon>
        <taxon>Clostridia</taxon>
        <taxon>Lachnospirales</taxon>
        <taxon>Lachnospiraceae</taxon>
        <taxon>Enterocloster</taxon>
    </lineage>
</organism>
<dbReference type="SUPFAM" id="SSF52540">
    <property type="entry name" value="P-loop containing nucleoside triphosphate hydrolases"/>
    <property type="match status" value="1"/>
</dbReference>
<evidence type="ECO:0000313" key="4">
    <source>
        <dbReference type="Proteomes" id="UP001600894"/>
    </source>
</evidence>